<evidence type="ECO:0000313" key="6">
    <source>
        <dbReference type="Proteomes" id="UP000240535"/>
    </source>
</evidence>
<dbReference type="Gene3D" id="3.20.20.120">
    <property type="entry name" value="Enolase-like C-terminal domain"/>
    <property type="match status" value="1"/>
</dbReference>
<reference evidence="6" key="1">
    <citation type="submission" date="2017-10" db="EMBL/GenBank/DDBJ databases">
        <title>Campylobacter species from seals.</title>
        <authorList>
            <person name="Gilbert M.J."/>
            <person name="Zomer A.L."/>
            <person name="Timmerman A.J."/>
            <person name="Duim B."/>
            <person name="Wagenaar J.A."/>
        </authorList>
    </citation>
    <scope>NUCLEOTIDE SEQUENCE [LARGE SCALE GENOMIC DNA]</scope>
    <source>
        <strain evidence="6">17S00004-5</strain>
    </source>
</reference>
<dbReference type="Proteomes" id="UP000240535">
    <property type="component" value="Unassembled WGS sequence"/>
</dbReference>
<keyword evidence="3" id="KW-0456">Lyase</keyword>
<dbReference type="EMBL" id="PDHH01000005">
    <property type="protein sequence ID" value="PSM51675.1"/>
    <property type="molecule type" value="Genomic_DNA"/>
</dbReference>
<name>A0A2P8QZK2_9BACT</name>
<organism evidence="5 6">
    <name type="scientific">Campylobacter blaseri</name>
    <dbReference type="NCBI Taxonomy" id="2042961"/>
    <lineage>
        <taxon>Bacteria</taxon>
        <taxon>Pseudomonadati</taxon>
        <taxon>Campylobacterota</taxon>
        <taxon>Epsilonproteobacteria</taxon>
        <taxon>Campylobacterales</taxon>
        <taxon>Campylobacteraceae</taxon>
        <taxon>Campylobacter</taxon>
    </lineage>
</organism>
<evidence type="ECO:0000256" key="2">
    <source>
        <dbReference type="ARBA" id="ARBA00022842"/>
    </source>
</evidence>
<dbReference type="RefSeq" id="WP_106871689.1">
    <property type="nucleotide sequence ID" value="NZ_CP053841.1"/>
</dbReference>
<dbReference type="PROSITE" id="PS00909">
    <property type="entry name" value="MR_MLE_2"/>
    <property type="match status" value="1"/>
</dbReference>
<evidence type="ECO:0000313" key="5">
    <source>
        <dbReference type="EMBL" id="PSM51675.1"/>
    </source>
</evidence>
<dbReference type="GO" id="GO:0009063">
    <property type="term" value="P:amino acid catabolic process"/>
    <property type="evidence" value="ECO:0007669"/>
    <property type="project" value="InterPro"/>
</dbReference>
<dbReference type="PANTHER" id="PTHR48073">
    <property type="entry name" value="O-SUCCINYLBENZOATE SYNTHASE-RELATED"/>
    <property type="match status" value="1"/>
</dbReference>
<dbReference type="InterPro" id="IPR018110">
    <property type="entry name" value="Mandel_Rmase/mucon_lact_enz_CS"/>
</dbReference>
<sequence>MKVKVISRNLQFKRVAKTSRKSFNERLVWYVVLQDDEKIGVGECAPIEGLSAESEKEVEIWLKKVSDDPIYYIKNLPYIKGMPSSVKFALEVANLDLNSQKNGVLFPSKFSDGKDSIKINGLIWMGDLKYMQEQIQTKLENGYKCIKLKIGALNFNDELNLIKEIRKNFNKDELIIRVDANGGFSYKDAIVNLEKLAKLDVHSIEQPIPKDNWTHMRSLCDYSVLDIALDEELIGVNSLREKEILLDSIKPKYLVLKPSLHGGLMGCDEWINLSKRRGIKWWITSYLESNLALNAISQWAYMKNPKIHQGLGTGGLFLNNISSPLYLDSENLHFDSSKAMDYKELFDADFS</sequence>
<gene>
    <name evidence="5" type="ORF">CQ405_05960</name>
</gene>
<dbReference type="SUPFAM" id="SSF51604">
    <property type="entry name" value="Enolase C-terminal domain-like"/>
    <property type="match status" value="1"/>
</dbReference>
<dbReference type="SMART" id="SM00922">
    <property type="entry name" value="MR_MLE"/>
    <property type="match status" value="1"/>
</dbReference>
<dbReference type="GO" id="GO:0016829">
    <property type="term" value="F:lyase activity"/>
    <property type="evidence" value="ECO:0007669"/>
    <property type="project" value="UniProtKB-KW"/>
</dbReference>
<evidence type="ECO:0000256" key="1">
    <source>
        <dbReference type="ARBA" id="ARBA00022723"/>
    </source>
</evidence>
<keyword evidence="6" id="KW-1185">Reference proteome</keyword>
<accession>A0A2P8QZK2</accession>
<dbReference type="InterPro" id="IPR029017">
    <property type="entry name" value="Enolase-like_N"/>
</dbReference>
<dbReference type="Gene3D" id="3.30.390.10">
    <property type="entry name" value="Enolase-like, N-terminal domain"/>
    <property type="match status" value="1"/>
</dbReference>
<dbReference type="AlphaFoldDB" id="A0A2P8QZK2"/>
<proteinExistence type="predicted"/>
<dbReference type="InterPro" id="IPR029065">
    <property type="entry name" value="Enolase_C-like"/>
</dbReference>
<dbReference type="SFLD" id="SFLDS00001">
    <property type="entry name" value="Enolase"/>
    <property type="match status" value="1"/>
</dbReference>
<dbReference type="GO" id="GO:0046872">
    <property type="term" value="F:metal ion binding"/>
    <property type="evidence" value="ECO:0007669"/>
    <property type="project" value="UniProtKB-KW"/>
</dbReference>
<dbReference type="SFLD" id="SFLDF00009">
    <property type="entry name" value="o-succinylbenzoate_synthase"/>
    <property type="match status" value="1"/>
</dbReference>
<dbReference type="Pfam" id="PF13378">
    <property type="entry name" value="MR_MLE_C"/>
    <property type="match status" value="1"/>
</dbReference>
<protein>
    <submittedName>
        <fullName evidence="5">O-succinylbenzoate synthase</fullName>
    </submittedName>
</protein>
<dbReference type="SFLD" id="SFLDG00180">
    <property type="entry name" value="muconate_cycloisomerase"/>
    <property type="match status" value="1"/>
</dbReference>
<dbReference type="Pfam" id="PF21508">
    <property type="entry name" value="MenC_N"/>
    <property type="match status" value="1"/>
</dbReference>
<dbReference type="PANTHER" id="PTHR48073:SF2">
    <property type="entry name" value="O-SUCCINYLBENZOATE SYNTHASE"/>
    <property type="match status" value="1"/>
</dbReference>
<evidence type="ECO:0000259" key="4">
    <source>
        <dbReference type="SMART" id="SM00922"/>
    </source>
</evidence>
<feature type="domain" description="Mandelate racemase/muconate lactonizing enzyme C-terminal" evidence="4">
    <location>
        <begin position="128"/>
        <end position="226"/>
    </location>
</feature>
<dbReference type="CDD" id="cd03320">
    <property type="entry name" value="OSBS"/>
    <property type="match status" value="1"/>
</dbReference>
<dbReference type="InterPro" id="IPR041338">
    <property type="entry name" value="OSBS_N"/>
</dbReference>
<dbReference type="InterPro" id="IPR013342">
    <property type="entry name" value="Mandelate_racemase_C"/>
</dbReference>
<dbReference type="SUPFAM" id="SSF54826">
    <property type="entry name" value="Enolase N-terminal domain-like"/>
    <property type="match status" value="1"/>
</dbReference>
<evidence type="ECO:0000256" key="3">
    <source>
        <dbReference type="ARBA" id="ARBA00023239"/>
    </source>
</evidence>
<dbReference type="InterPro" id="IPR036849">
    <property type="entry name" value="Enolase-like_C_sf"/>
</dbReference>
<keyword evidence="2" id="KW-0460">Magnesium</keyword>
<comment type="caution">
    <text evidence="5">The sequence shown here is derived from an EMBL/GenBank/DDBJ whole genome shotgun (WGS) entry which is preliminary data.</text>
</comment>
<dbReference type="OrthoDB" id="9802699at2"/>
<keyword evidence="1" id="KW-0479">Metal-binding</keyword>